<dbReference type="AlphaFoldDB" id="A0A749L6J2"/>
<comment type="caution">
    <text evidence="3">The sequence shown here is derived from an EMBL/GenBank/DDBJ whole genome shotgun (WGS) entry which is preliminary data.</text>
</comment>
<dbReference type="Pfam" id="PF00078">
    <property type="entry name" value="RVT_1"/>
    <property type="match status" value="1"/>
</dbReference>
<feature type="domain" description="Reverse transcriptase" evidence="2">
    <location>
        <begin position="82"/>
        <end position="264"/>
    </location>
</feature>
<organism evidence="3">
    <name type="scientific">Salmonella enterica</name>
    <name type="common">Salmonella choleraesuis</name>
    <dbReference type="NCBI Taxonomy" id="28901"/>
    <lineage>
        <taxon>Bacteria</taxon>
        <taxon>Pseudomonadati</taxon>
        <taxon>Pseudomonadota</taxon>
        <taxon>Gammaproteobacteria</taxon>
        <taxon>Enterobacterales</taxon>
        <taxon>Enterobacteriaceae</taxon>
        <taxon>Salmonella</taxon>
    </lineage>
</organism>
<reference evidence="3" key="1">
    <citation type="journal article" date="2018" name="Genome Biol.">
        <title>SKESA: strategic k-mer extension for scrupulous assemblies.</title>
        <authorList>
            <person name="Souvorov A."/>
            <person name="Agarwala R."/>
            <person name="Lipman D.J."/>
        </authorList>
    </citation>
    <scope>NUCLEOTIDE SEQUENCE</scope>
    <source>
        <strain evidence="3">MA.CK_00/00004035</strain>
    </source>
</reference>
<dbReference type="InterPro" id="IPR051083">
    <property type="entry name" value="GrpII_Intron_Splice-Mob/Def"/>
</dbReference>
<dbReference type="PANTHER" id="PTHR34047">
    <property type="entry name" value="NUCLEAR INTRON MATURASE 1, MITOCHONDRIAL-RELATED"/>
    <property type="match status" value="1"/>
</dbReference>
<evidence type="ECO:0000256" key="1">
    <source>
        <dbReference type="ARBA" id="ARBA00034120"/>
    </source>
</evidence>
<reference evidence="3" key="2">
    <citation type="submission" date="2020-02" db="EMBL/GenBank/DDBJ databases">
        <authorList>
            <consortium name="NCBI Pathogen Detection Project"/>
        </authorList>
    </citation>
    <scope>NUCLEOTIDE SEQUENCE</scope>
    <source>
        <strain evidence="3">MA.CK_00/00004035</strain>
    </source>
</reference>
<comment type="similarity">
    <text evidence="1">Belongs to the bacterial reverse transcriptase family.</text>
</comment>
<dbReference type="PANTHER" id="PTHR34047:SF8">
    <property type="entry name" value="PROTEIN YKFC"/>
    <property type="match status" value="1"/>
</dbReference>
<dbReference type="InterPro" id="IPR000477">
    <property type="entry name" value="RT_dom"/>
</dbReference>
<dbReference type="CDD" id="cd01651">
    <property type="entry name" value="RT_G2_intron"/>
    <property type="match status" value="1"/>
</dbReference>
<evidence type="ECO:0000313" key="3">
    <source>
        <dbReference type="EMBL" id="HAF5759949.1"/>
    </source>
</evidence>
<dbReference type="EMBL" id="DAAVUQ010000077">
    <property type="protein sequence ID" value="HAF5759949.1"/>
    <property type="molecule type" value="Genomic_DNA"/>
</dbReference>
<keyword evidence="3" id="KW-0695">RNA-directed DNA polymerase</keyword>
<keyword evidence="3" id="KW-0548">Nucleotidyltransferase</keyword>
<proteinExistence type="inferred from homology"/>
<gene>
    <name evidence="3" type="ORF">G8N42_005530</name>
</gene>
<sequence length="264" mass="30110">MIAKAQHTAFEKVRVLQRKLYLAAKTEPKRKFGVLYDKVCSNRILGMAYAQVKANNGASGVDQVTFDVIENEIGVGNFLRDIQNRLRTKRYKPQPVRRVFIPKAAGGVRPLGIPVIADRVVQAAVKTVIEPLFEASFKDFSYGFRPRKNAQQALREIYKWLNFKCHWVIDADLKGYFDTIPHDKLMLSVKTRVTDRSVLKLIGMWLKADVMGDSSQSEDNVGTPQGGVISPLLANIYLHWLDHYWDKQGFGQRHHDAHLVRYAD</sequence>
<dbReference type="InterPro" id="IPR043502">
    <property type="entry name" value="DNA/RNA_pol_sf"/>
</dbReference>
<keyword evidence="3" id="KW-0808">Transferase</keyword>
<name>A0A749L6J2_SALER</name>
<protein>
    <submittedName>
        <fullName evidence="3">Group II intron reverse transcriptase/maturase</fullName>
    </submittedName>
</protein>
<evidence type="ECO:0000259" key="2">
    <source>
        <dbReference type="PROSITE" id="PS50878"/>
    </source>
</evidence>
<dbReference type="GO" id="GO:0003964">
    <property type="term" value="F:RNA-directed DNA polymerase activity"/>
    <property type="evidence" value="ECO:0007669"/>
    <property type="project" value="UniProtKB-KW"/>
</dbReference>
<feature type="non-terminal residue" evidence="3">
    <location>
        <position position="264"/>
    </location>
</feature>
<accession>A0A749L6J2</accession>
<dbReference type="SUPFAM" id="SSF56672">
    <property type="entry name" value="DNA/RNA polymerases"/>
    <property type="match status" value="1"/>
</dbReference>
<dbReference type="PROSITE" id="PS50878">
    <property type="entry name" value="RT_POL"/>
    <property type="match status" value="1"/>
</dbReference>